<feature type="region of interest" description="Disordered" evidence="1">
    <location>
        <begin position="132"/>
        <end position="209"/>
    </location>
</feature>
<dbReference type="AlphaFoldDB" id="A0AA39I1L3"/>
<feature type="region of interest" description="Disordered" evidence="1">
    <location>
        <begin position="24"/>
        <end position="60"/>
    </location>
</feature>
<feature type="chain" id="PRO_5041230212" evidence="2">
    <location>
        <begin position="18"/>
        <end position="249"/>
    </location>
</feature>
<organism evidence="3 4">
    <name type="scientific">Steinernema hermaphroditum</name>
    <dbReference type="NCBI Taxonomy" id="289476"/>
    <lineage>
        <taxon>Eukaryota</taxon>
        <taxon>Metazoa</taxon>
        <taxon>Ecdysozoa</taxon>
        <taxon>Nematoda</taxon>
        <taxon>Chromadorea</taxon>
        <taxon>Rhabditida</taxon>
        <taxon>Tylenchina</taxon>
        <taxon>Panagrolaimomorpha</taxon>
        <taxon>Strongyloidoidea</taxon>
        <taxon>Steinernematidae</taxon>
        <taxon>Steinernema</taxon>
    </lineage>
</organism>
<reference evidence="3" key="1">
    <citation type="submission" date="2023-06" db="EMBL/GenBank/DDBJ databases">
        <title>Genomic analysis of the entomopathogenic nematode Steinernema hermaphroditum.</title>
        <authorList>
            <person name="Schwarz E.M."/>
            <person name="Heppert J.K."/>
            <person name="Baniya A."/>
            <person name="Schwartz H.T."/>
            <person name="Tan C.-H."/>
            <person name="Antoshechkin I."/>
            <person name="Sternberg P.W."/>
            <person name="Goodrich-Blair H."/>
            <person name="Dillman A.R."/>
        </authorList>
    </citation>
    <scope>NUCLEOTIDE SEQUENCE</scope>
    <source>
        <strain evidence="3">PS9179</strain>
        <tissue evidence="3">Whole animal</tissue>
    </source>
</reference>
<evidence type="ECO:0000313" key="4">
    <source>
        <dbReference type="Proteomes" id="UP001175271"/>
    </source>
</evidence>
<keyword evidence="4" id="KW-1185">Reference proteome</keyword>
<feature type="signal peptide" evidence="2">
    <location>
        <begin position="1"/>
        <end position="17"/>
    </location>
</feature>
<accession>A0AA39I1L3</accession>
<sequence length="249" mass="27982">MKYVYFVLALFLPVSYGCQPVVNNPSLNPVPEDVQKTDAPTEATTMSTPGGATDEGPKDEDEDLKKLIEKLMAAEQSLKTANDDFQLAEKVRMDREAEYYPALNSENVKAIEQQIDEKMAADKAAQDLAAAEDKLKSAKGMEEQANEVLNAAKRQRDEEDDPAMKPAREQAVTDKKEMEQTMKAKDHLPSVEELQKKKEEAKKKNKEAVESLGKAMADLVQLNKKKKQLEEEVAELKREIEELKAKKKE</sequence>
<feature type="compositionally biased region" description="Basic and acidic residues" evidence="1">
    <location>
        <begin position="154"/>
        <end position="209"/>
    </location>
</feature>
<dbReference type="EMBL" id="JAUCMV010000002">
    <property type="protein sequence ID" value="KAK0415455.1"/>
    <property type="molecule type" value="Genomic_DNA"/>
</dbReference>
<name>A0AA39I1L3_9BILA</name>
<evidence type="ECO:0000256" key="2">
    <source>
        <dbReference type="SAM" id="SignalP"/>
    </source>
</evidence>
<dbReference type="Proteomes" id="UP001175271">
    <property type="component" value="Unassembled WGS sequence"/>
</dbReference>
<comment type="caution">
    <text evidence="3">The sequence shown here is derived from an EMBL/GenBank/DDBJ whole genome shotgun (WGS) entry which is preliminary data.</text>
</comment>
<feature type="compositionally biased region" description="Basic and acidic residues" evidence="1">
    <location>
        <begin position="132"/>
        <end position="142"/>
    </location>
</feature>
<dbReference type="PROSITE" id="PS51257">
    <property type="entry name" value="PROKAR_LIPOPROTEIN"/>
    <property type="match status" value="1"/>
</dbReference>
<protein>
    <submittedName>
        <fullName evidence="3">Uncharacterized protein</fullName>
    </submittedName>
</protein>
<evidence type="ECO:0000256" key="1">
    <source>
        <dbReference type="SAM" id="MobiDB-lite"/>
    </source>
</evidence>
<proteinExistence type="predicted"/>
<keyword evidence="2" id="KW-0732">Signal</keyword>
<gene>
    <name evidence="3" type="ORF">QR680_011950</name>
</gene>
<evidence type="ECO:0000313" key="3">
    <source>
        <dbReference type="EMBL" id="KAK0415455.1"/>
    </source>
</evidence>